<dbReference type="EMBL" id="NJET01000137">
    <property type="protein sequence ID" value="PHH60609.1"/>
    <property type="molecule type" value="Genomic_DNA"/>
</dbReference>
<dbReference type="GO" id="GO:0008380">
    <property type="term" value="P:RNA splicing"/>
    <property type="evidence" value="ECO:0007669"/>
    <property type="project" value="UniProtKB-KW"/>
</dbReference>
<proteinExistence type="inferred from homology"/>
<feature type="region of interest" description="Disordered" evidence="12">
    <location>
        <begin position="1270"/>
        <end position="1325"/>
    </location>
</feature>
<dbReference type="GO" id="GO:0006397">
    <property type="term" value="P:mRNA processing"/>
    <property type="evidence" value="ECO:0007669"/>
    <property type="project" value="UniProtKB-KW"/>
</dbReference>
<dbReference type="GO" id="GO:0006364">
    <property type="term" value="P:rRNA processing"/>
    <property type="evidence" value="ECO:0007669"/>
    <property type="project" value="UniProtKB-KW"/>
</dbReference>
<keyword evidence="7" id="KW-0677">Repeat</keyword>
<dbReference type="STRING" id="1399860.A0A2C5X829"/>
<feature type="domain" description="S1 motif" evidence="13">
    <location>
        <begin position="133"/>
        <end position="230"/>
    </location>
</feature>
<dbReference type="CDD" id="cd05698">
    <property type="entry name" value="S1_Rrp5_repeat_hs6_sc5"/>
    <property type="match status" value="1"/>
</dbReference>
<dbReference type="PANTHER" id="PTHR23270">
    <property type="entry name" value="PROGRAMMED CELL DEATH PROTEIN 11 PRE-RRNA PROCESSING PROTEIN RRP5"/>
    <property type="match status" value="1"/>
</dbReference>
<dbReference type="InterPro" id="IPR057302">
    <property type="entry name" value="Rrp5_S1"/>
</dbReference>
<evidence type="ECO:0000256" key="6">
    <source>
        <dbReference type="ARBA" id="ARBA00022728"/>
    </source>
</evidence>
<dbReference type="InterPro" id="IPR011990">
    <property type="entry name" value="TPR-like_helical_dom_sf"/>
</dbReference>
<dbReference type="Pfam" id="PF00575">
    <property type="entry name" value="S1"/>
    <property type="match status" value="3"/>
</dbReference>
<comment type="caution">
    <text evidence="14">The sequence shown here is derived from an EMBL/GenBank/DDBJ whole genome shotgun (WGS) entry which is preliminary data.</text>
</comment>
<dbReference type="Pfam" id="PF23233">
    <property type="entry name" value="HAT_Syf1_CNRKL1_N"/>
    <property type="match status" value="1"/>
</dbReference>
<dbReference type="SUPFAM" id="SSF48452">
    <property type="entry name" value="TPR-like"/>
    <property type="match status" value="2"/>
</dbReference>
<evidence type="ECO:0000256" key="11">
    <source>
        <dbReference type="ARBA" id="ARBA00076674"/>
    </source>
</evidence>
<evidence type="ECO:0000256" key="4">
    <source>
        <dbReference type="ARBA" id="ARBA00022552"/>
    </source>
</evidence>
<feature type="compositionally biased region" description="Acidic residues" evidence="12">
    <location>
        <begin position="1311"/>
        <end position="1323"/>
    </location>
</feature>
<evidence type="ECO:0000256" key="2">
    <source>
        <dbReference type="ARBA" id="ARBA00008644"/>
    </source>
</evidence>
<keyword evidence="15" id="KW-1185">Reference proteome</keyword>
<dbReference type="InterPro" id="IPR012340">
    <property type="entry name" value="NA-bd_OB-fold"/>
</dbReference>
<dbReference type="InterPro" id="IPR057301">
    <property type="entry name" value="Rrp5_OB_4th"/>
</dbReference>
<dbReference type="PANTHER" id="PTHR23270:SF10">
    <property type="entry name" value="PROTEIN RRP5 HOMOLOG"/>
    <property type="match status" value="1"/>
</dbReference>
<evidence type="ECO:0000256" key="10">
    <source>
        <dbReference type="ARBA" id="ARBA00073619"/>
    </source>
</evidence>
<keyword evidence="8" id="KW-0508">mRNA splicing</keyword>
<feature type="domain" description="S1 motif" evidence="13">
    <location>
        <begin position="1180"/>
        <end position="1251"/>
    </location>
</feature>
<dbReference type="GO" id="GO:0003723">
    <property type="term" value="F:RNA binding"/>
    <property type="evidence" value="ECO:0007669"/>
    <property type="project" value="TreeGrafter"/>
</dbReference>
<dbReference type="Pfam" id="PF24685">
    <property type="entry name" value="OB_RRP5_4th"/>
    <property type="match status" value="1"/>
</dbReference>
<keyword evidence="6" id="KW-0747">Spliceosome</keyword>
<dbReference type="FunFam" id="2.40.50.140:FF:000279">
    <property type="entry name" value="rRNA biogenesis protein rrp5"/>
    <property type="match status" value="1"/>
</dbReference>
<sequence length="1670" mass="183935">MSSLKRKDAPGKAQPPSKSAKKSKESRPSKEALTGVASQPAAVTASTTVSLLKNEEPIFPRGGGSVLTPLEQKQIQLDAKADALQEEFQVTEKPQKRTRRKLSLLAASKSGLLRDKESSVKVESLSFKRLVTGSLVLVQVTRINNLNLEVSLPNNLTGHVSIAAISDQLSSRLQNDASEDGEQDDKSSSQDNVDLKSLFSIGQYLRAHVVSTTEESVTGKERRNIELSLRPIETNSGLTKDDIVANSTVMASIVSVEDRGCIMDLGISELGGFLSAAEIDPDIDSGKVQPGAVFLCHALGKKSKGRVAQLSLLNKKLGNVKMVPEAITINTFLPGTSASVIVSSIDQRGLCGKVMGHLDVTADLVHSGAGPDATDLVSKYKIGTKIHARVICNFPTAKEPKLGISLLSHITSLSRRHVASDGHELATALLPVSSLVEKCVVRRVEPSIGLFVDTGVAGLCGFVHISRVKDGKVEALYETSGPYKVGSIHKGRVTGYSELDGLFHLSFEKAILEQQYIRLEDVPVGTVLTVEIEKVLIGERGVSGLIVKIAAGITGLVPEHHMSDIRLQHPEKKFREGAKIKARVLSVNPARRQIRLTLKKTLVNSEAPAIQSFDQVSVGMQVPGSIVSLQQNGALIQFYGNLRGFLPTSEMSEAYIKDPAQHFAVGQVVSVHVLEADPDRNRLVVSCKDPAAFGLEKQIALKNLRLGELVSAKVTQKTEDQIMVELVDSGLKAILPVGQLTDKSTSKNESAFKRIHTGQNLSDLVVMDKNDNRRTIFLSHKPSFVKASREKKLLSDFDGAKFLGGLYALLPKSRLSPEAQSQPDFGLQENGSIMVTITSIIQDMRRLLVAPVSADSDAHQASKTDKACNEAASPADELAMGSTVQVKITSVKPTQLNVQIIGHSVQGRVDVSQVFDDWDDIENPKKPLAKFHRGQELTAKIIGVHDIKDHRFLPISHRSTHSTLELTIKPSDMDSDNEAPTPLSLDAIKVVRGRIFAMEASDDFSSTTATWGSLKPNMVLPGRVIKVNERQILVKLSDEVVGPVHLPDMADDYGTINTTAINKYDIVRISVVEVDASNKKLRLSLRPSRTMSSTLPVVDKEITSIDQLSPGNLVRGFVKNVSDKGVFIKEWKDEFQIDQLLKGRIIAVDTTLKQVELSLKASVVDENYVPPILISDLRPGQVVTGKVRKVEVFGAFIVVDKSANVSGLCHRSEMAEQPVQDATKLYKEGNAVKARILDIDLERNRISFGLKPSFFEDEDTDMDSEAGVALNKDEDEDDENENWDDEQGANIKIMGTDNFEDSDSYEKDSGEQEEDRGGDDDEVMKDALPKKFDGLSAGKKAAWLADPFDESESGTLPETETKKKRNKTEIDVDKTAELDARGPQTSSDYERLLLGQPDSSELWIAYMAFQMQVSELTKAREVAERAIKSINIREETEKLNVWIAYLNLEVAYGNKHTVEEVFGRACQVNNEQEVYERLGSIYIQSEKFKEANELFEAMVKKFGAKSPHVWVNYAHFVHTTLNEVERSRKLLARATQQLDKRHHSSLMSRFAALEFRSPNGLAERGRTMFEGLLATFPKKGDLWNQLIDLEMSTTAKDGVDVAAVRDVFERRTKVKTLKTQQAEKWFRRWAAWEESMDGKEGKDRVMAKAQDWAAAYKARKMANEDVKMED</sequence>
<dbReference type="FunFam" id="2.40.50.140:FF:000103">
    <property type="entry name" value="protein RRP5 homolog"/>
    <property type="match status" value="2"/>
</dbReference>
<gene>
    <name evidence="14" type="ORF">CDD81_1399</name>
</gene>
<dbReference type="Gene3D" id="2.40.50.140">
    <property type="entry name" value="Nucleic acid-binding proteins"/>
    <property type="match status" value="8"/>
</dbReference>
<dbReference type="InterPro" id="IPR045209">
    <property type="entry name" value="Rrp5"/>
</dbReference>
<evidence type="ECO:0000259" key="13">
    <source>
        <dbReference type="PROSITE" id="PS50126"/>
    </source>
</evidence>
<evidence type="ECO:0000256" key="3">
    <source>
        <dbReference type="ARBA" id="ARBA00022517"/>
    </source>
</evidence>
<feature type="compositionally biased region" description="Basic and acidic residues" evidence="12">
    <location>
        <begin position="1"/>
        <end position="10"/>
    </location>
</feature>
<name>A0A2C5X829_9HYPO</name>
<dbReference type="SMART" id="SM00386">
    <property type="entry name" value="HAT"/>
    <property type="match status" value="6"/>
</dbReference>
<feature type="domain" description="S1 motif" evidence="13">
    <location>
        <begin position="525"/>
        <end position="599"/>
    </location>
</feature>
<dbReference type="CDD" id="cd05706">
    <property type="entry name" value="S1_Rrp5_repeat_sc10"/>
    <property type="match status" value="1"/>
</dbReference>
<dbReference type="CDD" id="cd05702">
    <property type="entry name" value="S1_Rrp5_repeat_hs11_sc8"/>
    <property type="match status" value="1"/>
</dbReference>
<protein>
    <recommendedName>
        <fullName evidence="10">rRNA biogenesis protein RRP5</fullName>
    </recommendedName>
    <alternativeName>
        <fullName evidence="11">Ribosomal RNA-processing protein 5</fullName>
    </alternativeName>
</protein>
<evidence type="ECO:0000256" key="8">
    <source>
        <dbReference type="ARBA" id="ARBA00023187"/>
    </source>
</evidence>
<dbReference type="GO" id="GO:0032040">
    <property type="term" value="C:small-subunit processome"/>
    <property type="evidence" value="ECO:0007669"/>
    <property type="project" value="TreeGrafter"/>
</dbReference>
<dbReference type="CDD" id="cd05693">
    <property type="entry name" value="S1_Rrp5_repeat_hs1_sc1"/>
    <property type="match status" value="1"/>
</dbReference>
<dbReference type="PROSITE" id="PS50126">
    <property type="entry name" value="S1"/>
    <property type="match status" value="8"/>
</dbReference>
<evidence type="ECO:0000256" key="12">
    <source>
        <dbReference type="SAM" id="MobiDB-lite"/>
    </source>
</evidence>
<evidence type="ECO:0000256" key="5">
    <source>
        <dbReference type="ARBA" id="ARBA00022664"/>
    </source>
</evidence>
<dbReference type="Gene3D" id="1.25.40.10">
    <property type="entry name" value="Tetratricopeptide repeat domain"/>
    <property type="match status" value="2"/>
</dbReference>
<keyword evidence="4" id="KW-0698">rRNA processing</keyword>
<dbReference type="CDD" id="cd05697">
    <property type="entry name" value="S1_Rrp5_repeat_hs5"/>
    <property type="match status" value="1"/>
</dbReference>
<keyword evidence="9" id="KW-0539">Nucleus</keyword>
<reference evidence="14 15" key="1">
    <citation type="submission" date="2017-06" db="EMBL/GenBank/DDBJ databases">
        <title>Ant-infecting Ophiocordyceps genomes reveal a high diversity of potential behavioral manipulation genes and a possible major role for enterotoxins.</title>
        <authorList>
            <person name="De Bekker C."/>
            <person name="Evans H.C."/>
            <person name="Brachmann A."/>
            <person name="Hughes D.P."/>
        </authorList>
    </citation>
    <scope>NUCLEOTIDE SEQUENCE [LARGE SCALE GENOMIC DNA]</scope>
    <source>
        <strain evidence="14 15">Map64</strain>
    </source>
</reference>
<dbReference type="InterPro" id="IPR048058">
    <property type="entry name" value="Rrp5_S1_rpt_hs11_sc8"/>
</dbReference>
<dbReference type="InterPro" id="IPR048059">
    <property type="entry name" value="Rrp5_S1_rpt_hs1_sc1"/>
</dbReference>
<feature type="region of interest" description="Disordered" evidence="12">
    <location>
        <begin position="1346"/>
        <end position="1370"/>
    </location>
</feature>
<feature type="domain" description="S1 motif" evidence="13">
    <location>
        <begin position="433"/>
        <end position="508"/>
    </location>
</feature>
<feature type="domain" description="S1 motif" evidence="13">
    <location>
        <begin position="619"/>
        <end position="688"/>
    </location>
</feature>
<comment type="similarity">
    <text evidence="2">Belongs to the crooked-neck family.</text>
</comment>
<dbReference type="InterPro" id="IPR003029">
    <property type="entry name" value="S1_domain"/>
</dbReference>
<feature type="compositionally biased region" description="Acidic residues" evidence="12">
    <location>
        <begin position="1273"/>
        <end position="1287"/>
    </location>
</feature>
<dbReference type="SMART" id="SM00316">
    <property type="entry name" value="S1"/>
    <property type="match status" value="10"/>
</dbReference>
<comment type="subcellular location">
    <subcellularLocation>
        <location evidence="1">Nucleus</location>
        <location evidence="1">Nucleolus</location>
    </subcellularLocation>
</comment>
<accession>A0A2C5X829</accession>
<dbReference type="FunFam" id="2.40.50.140:FF:000196">
    <property type="entry name" value="rRNA biogenesis protein RRP5"/>
    <property type="match status" value="1"/>
</dbReference>
<feature type="domain" description="S1 motif" evidence="13">
    <location>
        <begin position="707"/>
        <end position="781"/>
    </location>
</feature>
<feature type="domain" description="S1 motif" evidence="13">
    <location>
        <begin position="1017"/>
        <end position="1086"/>
    </location>
</feature>
<keyword evidence="5" id="KW-0507">mRNA processing</keyword>
<dbReference type="Proteomes" id="UP000226192">
    <property type="component" value="Unassembled WGS sequence"/>
</dbReference>
<keyword evidence="3" id="KW-0690">Ribosome biogenesis</keyword>
<evidence type="ECO:0000256" key="1">
    <source>
        <dbReference type="ARBA" id="ARBA00004604"/>
    </source>
</evidence>
<feature type="domain" description="S1 motif" evidence="13">
    <location>
        <begin position="881"/>
        <end position="958"/>
    </location>
</feature>
<dbReference type="SUPFAM" id="SSF50249">
    <property type="entry name" value="Nucleic acid-binding proteins"/>
    <property type="match status" value="10"/>
</dbReference>
<dbReference type="OrthoDB" id="412781at2759"/>
<dbReference type="Pfam" id="PF23459">
    <property type="entry name" value="S1_RRP5"/>
    <property type="match status" value="1"/>
</dbReference>
<dbReference type="FunFam" id="2.40.50.140:FF:000159">
    <property type="entry name" value="rRNA biogenesis protein rrp5"/>
    <property type="match status" value="1"/>
</dbReference>
<dbReference type="InterPro" id="IPR003107">
    <property type="entry name" value="HAT"/>
</dbReference>
<evidence type="ECO:0000313" key="14">
    <source>
        <dbReference type="EMBL" id="PHH60609.1"/>
    </source>
</evidence>
<evidence type="ECO:0000256" key="9">
    <source>
        <dbReference type="ARBA" id="ARBA00023242"/>
    </source>
</evidence>
<evidence type="ECO:0000256" key="7">
    <source>
        <dbReference type="ARBA" id="ARBA00022737"/>
    </source>
</evidence>
<dbReference type="GO" id="GO:0005681">
    <property type="term" value="C:spliceosomal complex"/>
    <property type="evidence" value="ECO:0007669"/>
    <property type="project" value="UniProtKB-KW"/>
</dbReference>
<evidence type="ECO:0000313" key="15">
    <source>
        <dbReference type="Proteomes" id="UP000226192"/>
    </source>
</evidence>
<organism evidence="14 15">
    <name type="scientific">Ophiocordyceps australis</name>
    <dbReference type="NCBI Taxonomy" id="1399860"/>
    <lineage>
        <taxon>Eukaryota</taxon>
        <taxon>Fungi</taxon>
        <taxon>Dikarya</taxon>
        <taxon>Ascomycota</taxon>
        <taxon>Pezizomycotina</taxon>
        <taxon>Sordariomycetes</taxon>
        <taxon>Hypocreomycetidae</taxon>
        <taxon>Hypocreales</taxon>
        <taxon>Ophiocordycipitaceae</taxon>
        <taxon>Ophiocordyceps</taxon>
    </lineage>
</organism>
<dbReference type="InterPro" id="IPR055433">
    <property type="entry name" value="HAT_Syf1-like_N"/>
</dbReference>
<feature type="region of interest" description="Disordered" evidence="12">
    <location>
        <begin position="1"/>
        <end position="41"/>
    </location>
</feature>